<comment type="caution">
    <text evidence="2">The sequence shown here is derived from an EMBL/GenBank/DDBJ whole genome shotgun (WGS) entry which is preliminary data.</text>
</comment>
<dbReference type="AlphaFoldDB" id="A0AAE0UN03"/>
<sequence length="297" mass="33624">MYLSDKEIAMAAEALVAKHPCLKQTGSKTGWNGWKNSIKFKMGNYRGKMRQAGCQEVNAGKISRSNTECLLSHSEVEVKKTEKNLPLIRKMMQTMFALWQQTIVNTCQPVKELMDLWLALKMESELLLYSIVIDPPDPSAPSVRCMQRSNRLRTRSSQTHSMLSLTTILPRLMTLFRQKASKTGKTADVLAEILKSASHEQSDQSLSSSIDSSDSQDTVIIEESSSSKRMRLDDEAKKDRLLKQGLVDQLTLQHPPYLGLPYTLFLRTCDLADTHYTMECRDRRAHGFGVAGRRPLR</sequence>
<evidence type="ECO:0000256" key="1">
    <source>
        <dbReference type="SAM" id="MobiDB-lite"/>
    </source>
</evidence>
<evidence type="ECO:0000313" key="2">
    <source>
        <dbReference type="EMBL" id="KAK3511756.1"/>
    </source>
</evidence>
<proteinExistence type="predicted"/>
<dbReference type="EMBL" id="JAUCMX010000024">
    <property type="protein sequence ID" value="KAK3511756.1"/>
    <property type="molecule type" value="Genomic_DNA"/>
</dbReference>
<dbReference type="PANTHER" id="PTHR31025:SF19">
    <property type="entry name" value="SI:CH73-42K18.1-RELATED"/>
    <property type="match status" value="1"/>
</dbReference>
<dbReference type="PANTHER" id="PTHR31025">
    <property type="entry name" value="SI:CH211-196P9.1-RELATED"/>
    <property type="match status" value="1"/>
</dbReference>
<gene>
    <name evidence="2" type="ORF">QTP70_021783</name>
</gene>
<keyword evidence="3" id="KW-1185">Reference proteome</keyword>
<protein>
    <submittedName>
        <fullName evidence="2">Uncharacterized protein</fullName>
    </submittedName>
</protein>
<dbReference type="Proteomes" id="UP001274896">
    <property type="component" value="Unassembled WGS sequence"/>
</dbReference>
<feature type="region of interest" description="Disordered" evidence="1">
    <location>
        <begin position="202"/>
        <end position="232"/>
    </location>
</feature>
<evidence type="ECO:0000313" key="3">
    <source>
        <dbReference type="Proteomes" id="UP001274896"/>
    </source>
</evidence>
<feature type="compositionally biased region" description="Low complexity" evidence="1">
    <location>
        <begin position="203"/>
        <end position="217"/>
    </location>
</feature>
<name>A0AAE0UN03_9TELE</name>
<organism evidence="2 3">
    <name type="scientific">Hemibagrus guttatus</name>
    <dbReference type="NCBI Taxonomy" id="175788"/>
    <lineage>
        <taxon>Eukaryota</taxon>
        <taxon>Metazoa</taxon>
        <taxon>Chordata</taxon>
        <taxon>Craniata</taxon>
        <taxon>Vertebrata</taxon>
        <taxon>Euteleostomi</taxon>
        <taxon>Actinopterygii</taxon>
        <taxon>Neopterygii</taxon>
        <taxon>Teleostei</taxon>
        <taxon>Ostariophysi</taxon>
        <taxon>Siluriformes</taxon>
        <taxon>Bagridae</taxon>
        <taxon>Hemibagrus</taxon>
    </lineage>
</organism>
<reference evidence="2" key="1">
    <citation type="submission" date="2023-06" db="EMBL/GenBank/DDBJ databases">
        <title>Male Hemibagrus guttatus genome.</title>
        <authorList>
            <person name="Bian C."/>
        </authorList>
    </citation>
    <scope>NUCLEOTIDE SEQUENCE</scope>
    <source>
        <strain evidence="2">Male_cb2023</strain>
        <tissue evidence="2">Muscle</tissue>
    </source>
</reference>
<accession>A0AAE0UN03</accession>